<dbReference type="CDD" id="cd14688">
    <property type="entry name" value="bZIP_YAP"/>
    <property type="match status" value="1"/>
</dbReference>
<dbReference type="EMBL" id="MU854008">
    <property type="protein sequence ID" value="KAK3934274.1"/>
    <property type="molecule type" value="Genomic_DNA"/>
</dbReference>
<protein>
    <recommendedName>
        <fullName evidence="4">BZIP domain-containing protein</fullName>
    </recommendedName>
</protein>
<keyword evidence="3" id="KW-1185">Reference proteome</keyword>
<dbReference type="Pfam" id="PF11905">
    <property type="entry name" value="DUF3425"/>
    <property type="match status" value="1"/>
</dbReference>
<proteinExistence type="predicted"/>
<reference evidence="3" key="1">
    <citation type="journal article" date="2023" name="Mol. Phylogenet. Evol.">
        <title>Genome-scale phylogeny and comparative genomics of the fungal order Sordariales.</title>
        <authorList>
            <person name="Hensen N."/>
            <person name="Bonometti L."/>
            <person name="Westerberg I."/>
            <person name="Brannstrom I.O."/>
            <person name="Guillou S."/>
            <person name="Cros-Aarteil S."/>
            <person name="Calhoun S."/>
            <person name="Haridas S."/>
            <person name="Kuo A."/>
            <person name="Mondo S."/>
            <person name="Pangilinan J."/>
            <person name="Riley R."/>
            <person name="LaButti K."/>
            <person name="Andreopoulos B."/>
            <person name="Lipzen A."/>
            <person name="Chen C."/>
            <person name="Yan M."/>
            <person name="Daum C."/>
            <person name="Ng V."/>
            <person name="Clum A."/>
            <person name="Steindorff A."/>
            <person name="Ohm R.A."/>
            <person name="Martin F."/>
            <person name="Silar P."/>
            <person name="Natvig D.O."/>
            <person name="Lalanne C."/>
            <person name="Gautier V."/>
            <person name="Ament-Velasquez S.L."/>
            <person name="Kruys A."/>
            <person name="Hutchinson M.I."/>
            <person name="Powell A.J."/>
            <person name="Barry K."/>
            <person name="Miller A.N."/>
            <person name="Grigoriev I.V."/>
            <person name="Debuchy R."/>
            <person name="Gladieux P."/>
            <person name="Hiltunen Thoren M."/>
            <person name="Johannesson H."/>
        </authorList>
    </citation>
    <scope>NUCLEOTIDE SEQUENCE [LARGE SCALE GENOMIC DNA]</scope>
    <source>
        <strain evidence="3">CBS 340.73</strain>
    </source>
</reference>
<sequence>MNDVPPPAWMPEIAVCVGIHPLPDAWDPGDDWTGVTSTAERKKRQNRLNQRAYRRRKQAERDVRQMPARVAFLQACAEAQGNRHVLLQGQGEMQIQQYPDNSPTSAGSRNTTPPDGPLLLTCPRRRAHAHDLLRQAYEDYSLSAPRPSHLPVLIRLNVLNALACNAVSMGFPPEGLCRDEFISPYSEQGPPNPHSPVPRTSCPKTLLPTAAQRTISHHPWIDLFPFPRFRDNALHGVAAGVFDEDELCGDILDVNAPDTGAKAALITWGEPSDFRGWEASVEFLRKWGWLFRGCPELIEATNYWRAKRGEKTLDLRVS</sequence>
<organism evidence="2 3">
    <name type="scientific">Diplogelasinospora grovesii</name>
    <dbReference type="NCBI Taxonomy" id="303347"/>
    <lineage>
        <taxon>Eukaryota</taxon>
        <taxon>Fungi</taxon>
        <taxon>Dikarya</taxon>
        <taxon>Ascomycota</taxon>
        <taxon>Pezizomycotina</taxon>
        <taxon>Sordariomycetes</taxon>
        <taxon>Sordariomycetidae</taxon>
        <taxon>Sordariales</taxon>
        <taxon>Diplogelasinosporaceae</taxon>
        <taxon>Diplogelasinospora</taxon>
    </lineage>
</organism>
<gene>
    <name evidence="2" type="ORF">QBC46DRAFT_400251</name>
</gene>
<evidence type="ECO:0000313" key="3">
    <source>
        <dbReference type="Proteomes" id="UP001303473"/>
    </source>
</evidence>
<dbReference type="PANTHER" id="PTHR38116">
    <property type="entry name" value="CHROMOSOME 7, WHOLE GENOME SHOTGUN SEQUENCE"/>
    <property type="match status" value="1"/>
</dbReference>
<feature type="region of interest" description="Disordered" evidence="1">
    <location>
        <begin position="96"/>
        <end position="116"/>
    </location>
</feature>
<dbReference type="Proteomes" id="UP001303473">
    <property type="component" value="Unassembled WGS sequence"/>
</dbReference>
<feature type="compositionally biased region" description="Polar residues" evidence="1">
    <location>
        <begin position="96"/>
        <end position="113"/>
    </location>
</feature>
<accession>A0AAN6MWJ1</accession>
<name>A0AAN6MWJ1_9PEZI</name>
<feature type="compositionally biased region" description="Basic residues" evidence="1">
    <location>
        <begin position="41"/>
        <end position="58"/>
    </location>
</feature>
<evidence type="ECO:0000313" key="2">
    <source>
        <dbReference type="EMBL" id="KAK3934274.1"/>
    </source>
</evidence>
<dbReference type="PANTHER" id="PTHR38116:SF1">
    <property type="entry name" value="BZIP DOMAIN-CONTAINING PROTEIN"/>
    <property type="match status" value="1"/>
</dbReference>
<comment type="caution">
    <text evidence="2">The sequence shown here is derived from an EMBL/GenBank/DDBJ whole genome shotgun (WGS) entry which is preliminary data.</text>
</comment>
<feature type="region of interest" description="Disordered" evidence="1">
    <location>
        <begin position="27"/>
        <end position="61"/>
    </location>
</feature>
<evidence type="ECO:0000256" key="1">
    <source>
        <dbReference type="SAM" id="MobiDB-lite"/>
    </source>
</evidence>
<dbReference type="AlphaFoldDB" id="A0AAN6MWJ1"/>
<evidence type="ECO:0008006" key="4">
    <source>
        <dbReference type="Google" id="ProtNLM"/>
    </source>
</evidence>
<dbReference type="InterPro" id="IPR021833">
    <property type="entry name" value="DUF3425"/>
</dbReference>